<proteinExistence type="predicted"/>
<dbReference type="PANTHER" id="PTHR43330:SF1">
    <property type="entry name" value="METHIONINE AMINOPEPTIDASE 1B, CHLOROPLASTIC"/>
    <property type="match status" value="1"/>
</dbReference>
<protein>
    <recommendedName>
        <fullName evidence="1">Peptidase M24 domain-containing protein</fullName>
    </recommendedName>
</protein>
<dbReference type="GO" id="GO:0009507">
    <property type="term" value="C:chloroplast"/>
    <property type="evidence" value="ECO:0007669"/>
    <property type="project" value="TreeGrafter"/>
</dbReference>
<organism evidence="2 3">
    <name type="scientific">Lactuca virosa</name>
    <dbReference type="NCBI Taxonomy" id="75947"/>
    <lineage>
        <taxon>Eukaryota</taxon>
        <taxon>Viridiplantae</taxon>
        <taxon>Streptophyta</taxon>
        <taxon>Embryophyta</taxon>
        <taxon>Tracheophyta</taxon>
        <taxon>Spermatophyta</taxon>
        <taxon>Magnoliopsida</taxon>
        <taxon>eudicotyledons</taxon>
        <taxon>Gunneridae</taxon>
        <taxon>Pentapetalae</taxon>
        <taxon>asterids</taxon>
        <taxon>campanulids</taxon>
        <taxon>Asterales</taxon>
        <taxon>Asteraceae</taxon>
        <taxon>Cichorioideae</taxon>
        <taxon>Cichorieae</taxon>
        <taxon>Lactucinae</taxon>
        <taxon>Lactuca</taxon>
    </lineage>
</organism>
<dbReference type="SUPFAM" id="SSF55920">
    <property type="entry name" value="Creatinase/aminopeptidase"/>
    <property type="match status" value="1"/>
</dbReference>
<evidence type="ECO:0000313" key="3">
    <source>
        <dbReference type="Proteomes" id="UP001157418"/>
    </source>
</evidence>
<dbReference type="PANTHER" id="PTHR43330">
    <property type="entry name" value="METHIONINE AMINOPEPTIDASE"/>
    <property type="match status" value="1"/>
</dbReference>
<reference evidence="2 3" key="1">
    <citation type="submission" date="2022-01" db="EMBL/GenBank/DDBJ databases">
        <authorList>
            <person name="Xiong W."/>
            <person name="Schranz E."/>
        </authorList>
    </citation>
    <scope>NUCLEOTIDE SEQUENCE [LARGE SCALE GENOMIC DNA]</scope>
</reference>
<comment type="caution">
    <text evidence="2">The sequence shown here is derived from an EMBL/GenBank/DDBJ whole genome shotgun (WGS) entry which is preliminary data.</text>
</comment>
<dbReference type="EMBL" id="CAKMRJ010005634">
    <property type="protein sequence ID" value="CAH1447854.1"/>
    <property type="molecule type" value="Genomic_DNA"/>
</dbReference>
<evidence type="ECO:0000259" key="1">
    <source>
        <dbReference type="Pfam" id="PF00557"/>
    </source>
</evidence>
<feature type="domain" description="Peptidase M24" evidence="1">
    <location>
        <begin position="35"/>
        <end position="105"/>
    </location>
</feature>
<dbReference type="GO" id="GO:0070006">
    <property type="term" value="F:metalloaminopeptidase activity"/>
    <property type="evidence" value="ECO:0007669"/>
    <property type="project" value="TreeGrafter"/>
</dbReference>
<dbReference type="Gene3D" id="3.90.230.10">
    <property type="entry name" value="Creatinase/methionine aminopeptidase superfamily"/>
    <property type="match status" value="1"/>
</dbReference>
<sequence length="252" mass="27576">MMVTDVSCCWPSTTCEGAAVGDQWLAGGGLDQSGALVGPSVTTTEIDKVVHQLIIENCAYPSTLGYGGFPKSVCTSVNECMCHGIPDSGQLQDGDTINSDVTVYLNVLSLLTPYEGKIVLELAARISRFTGALVKKAGKVIALDFIECVVKNVCKNFTLESCICYLHKYWAKSKINYVHTDENRALSEKKQKKIVNTPAQVAALDNFYNGHLPHWAANSTRPLSESNCWIGMLHQLKIKARAPLEKGHKRKE</sequence>
<evidence type="ECO:0000313" key="2">
    <source>
        <dbReference type="EMBL" id="CAH1447854.1"/>
    </source>
</evidence>
<dbReference type="AlphaFoldDB" id="A0AAU9PCP9"/>
<dbReference type="InterPro" id="IPR000994">
    <property type="entry name" value="Pept_M24"/>
</dbReference>
<gene>
    <name evidence="2" type="ORF">LVIROSA_LOCUS33433</name>
</gene>
<name>A0AAU9PCP9_9ASTR</name>
<dbReference type="InterPro" id="IPR036005">
    <property type="entry name" value="Creatinase/aminopeptidase-like"/>
</dbReference>
<dbReference type="Proteomes" id="UP001157418">
    <property type="component" value="Unassembled WGS sequence"/>
</dbReference>
<accession>A0AAU9PCP9</accession>
<keyword evidence="3" id="KW-1185">Reference proteome</keyword>
<dbReference type="Pfam" id="PF00557">
    <property type="entry name" value="Peptidase_M24"/>
    <property type="match status" value="1"/>
</dbReference>